<name>A0A0G1A997_9BACT</name>
<gene>
    <name evidence="2" type="ORF">UV20_C0001G0225</name>
</gene>
<evidence type="ECO:0000313" key="3">
    <source>
        <dbReference type="Proteomes" id="UP000034837"/>
    </source>
</evidence>
<evidence type="ECO:0000313" key="2">
    <source>
        <dbReference type="EMBL" id="KKS57585.1"/>
    </source>
</evidence>
<feature type="region of interest" description="Disordered" evidence="1">
    <location>
        <begin position="184"/>
        <end position="227"/>
    </location>
</feature>
<dbReference type="Proteomes" id="UP000034837">
    <property type="component" value="Unassembled WGS sequence"/>
</dbReference>
<proteinExistence type="predicted"/>
<organism evidence="2 3">
    <name type="scientific">Candidatus Magasanikbacteria bacterium GW2011_GWA2_42_32</name>
    <dbReference type="NCBI Taxonomy" id="1619039"/>
    <lineage>
        <taxon>Bacteria</taxon>
        <taxon>Candidatus Magasanikiibacteriota</taxon>
    </lineage>
</organism>
<protein>
    <submittedName>
        <fullName evidence="2">Uncharacterized protein</fullName>
    </submittedName>
</protein>
<comment type="caution">
    <text evidence="2">The sequence shown here is derived from an EMBL/GenBank/DDBJ whole genome shotgun (WGS) entry which is preliminary data.</text>
</comment>
<reference evidence="2 3" key="1">
    <citation type="journal article" date="2015" name="Nature">
        <title>rRNA introns, odd ribosomes, and small enigmatic genomes across a large radiation of phyla.</title>
        <authorList>
            <person name="Brown C.T."/>
            <person name="Hug L.A."/>
            <person name="Thomas B.C."/>
            <person name="Sharon I."/>
            <person name="Castelle C.J."/>
            <person name="Singh A."/>
            <person name="Wilkins M.J."/>
            <person name="Williams K.H."/>
            <person name="Banfield J.F."/>
        </authorList>
    </citation>
    <scope>NUCLEOTIDE SEQUENCE [LARGE SCALE GENOMIC DNA]</scope>
</reference>
<dbReference type="AlphaFoldDB" id="A0A0G1A997"/>
<accession>A0A0G1A997</accession>
<evidence type="ECO:0000256" key="1">
    <source>
        <dbReference type="SAM" id="MobiDB-lite"/>
    </source>
</evidence>
<dbReference type="EMBL" id="LCDO01000001">
    <property type="protein sequence ID" value="KKS57585.1"/>
    <property type="molecule type" value="Genomic_DNA"/>
</dbReference>
<sequence length="451" mass="49444">MPRPENKRTDVGDYLAQRLRQDLAAGVSRASVISQAEVDKKQLGELLEKGTAGPGTLLKLIWYYFPDPKSEGRQHFVERFHIAYPGHRKMKLPEEPPTRETPGLGLDGNLEEIGRVLPYVQSSEKRSGRWRLQRIATFLLLPLKPFLGPRSSASPRKHLVPTAVTTGLVVVSAFIVVALSHGPQHVHSDAPSGQQSDDVGGSRPVLSHEAGQRGTAKDAPPNQPPGELTREQVVAEGQEEATELDLSRASFTDLYRLVDQPETKACLDFVAVYEYTDEHIDKKDVLKKDVVMSSWPGLSSFKDREGVLHRLTKIRVAFFTKRQSDDAALGKEYYCCLGGKCGNALFTPCSYNPDVVSLAQHPLPGGFLGYLVPPDPKTGDADLVDAPSAGHRKGMQVFGKAGHHPPGTRPVRIDYSRGGGLTLADDDNLRLDVFKGPDPIIGYAWPPECPN</sequence>